<evidence type="ECO:0000313" key="3">
    <source>
        <dbReference type="Proteomes" id="UP001595818"/>
    </source>
</evidence>
<feature type="chain" id="PRO_5046242103" description="DUF4157 domain-containing protein" evidence="1">
    <location>
        <begin position="21"/>
        <end position="180"/>
    </location>
</feature>
<sequence>MKKVLLILLFFPLVESPAHALFEGDSAKRAAIGGPDYPYPEISGVQVQNNTDYDIEELVAWFCNRIGLRDVFIRVSYLREVPGYDGMVVMHHPKIYFIRIRKDINNYRWVCLHELIHVKQYVSGDLSVLGRSVVSYKGKRINLDEVDYKHRHYEHEAQWETVAFWKKFMRYKRDNGDVEG</sequence>
<evidence type="ECO:0000256" key="1">
    <source>
        <dbReference type="SAM" id="SignalP"/>
    </source>
</evidence>
<dbReference type="RefSeq" id="WP_377067106.1">
    <property type="nucleotide sequence ID" value="NZ_JBHSJJ010000013.1"/>
</dbReference>
<comment type="caution">
    <text evidence="2">The sequence shown here is derived from an EMBL/GenBank/DDBJ whole genome shotgun (WGS) entry which is preliminary data.</text>
</comment>
<keyword evidence="3" id="KW-1185">Reference proteome</keyword>
<protein>
    <recommendedName>
        <fullName evidence="4">DUF4157 domain-containing protein</fullName>
    </recommendedName>
</protein>
<proteinExistence type="predicted"/>
<gene>
    <name evidence="2" type="ORF">ACFPFU_19220</name>
</gene>
<accession>A0ABV9T508</accession>
<evidence type="ECO:0000313" key="2">
    <source>
        <dbReference type="EMBL" id="MFC4873843.1"/>
    </source>
</evidence>
<organism evidence="2 3">
    <name type="scientific">Negadavirga shengliensis</name>
    <dbReference type="NCBI Taxonomy" id="1389218"/>
    <lineage>
        <taxon>Bacteria</taxon>
        <taxon>Pseudomonadati</taxon>
        <taxon>Bacteroidota</taxon>
        <taxon>Cytophagia</taxon>
        <taxon>Cytophagales</taxon>
        <taxon>Cyclobacteriaceae</taxon>
        <taxon>Negadavirga</taxon>
    </lineage>
</organism>
<evidence type="ECO:0008006" key="4">
    <source>
        <dbReference type="Google" id="ProtNLM"/>
    </source>
</evidence>
<feature type="signal peptide" evidence="1">
    <location>
        <begin position="1"/>
        <end position="20"/>
    </location>
</feature>
<dbReference type="EMBL" id="JBHSJJ010000013">
    <property type="protein sequence ID" value="MFC4873843.1"/>
    <property type="molecule type" value="Genomic_DNA"/>
</dbReference>
<keyword evidence="1" id="KW-0732">Signal</keyword>
<dbReference type="Proteomes" id="UP001595818">
    <property type="component" value="Unassembled WGS sequence"/>
</dbReference>
<reference evidence="3" key="1">
    <citation type="journal article" date="2019" name="Int. J. Syst. Evol. Microbiol.">
        <title>The Global Catalogue of Microorganisms (GCM) 10K type strain sequencing project: providing services to taxonomists for standard genome sequencing and annotation.</title>
        <authorList>
            <consortium name="The Broad Institute Genomics Platform"/>
            <consortium name="The Broad Institute Genome Sequencing Center for Infectious Disease"/>
            <person name="Wu L."/>
            <person name="Ma J."/>
        </authorList>
    </citation>
    <scope>NUCLEOTIDE SEQUENCE [LARGE SCALE GENOMIC DNA]</scope>
    <source>
        <strain evidence="3">CGMCC 4.7466</strain>
    </source>
</reference>
<name>A0ABV9T508_9BACT</name>